<gene>
    <name evidence="2" type="ORF">D9758_018579</name>
</gene>
<protein>
    <submittedName>
        <fullName evidence="2">Uncharacterized protein</fullName>
    </submittedName>
</protein>
<proteinExistence type="predicted"/>
<evidence type="ECO:0000313" key="2">
    <source>
        <dbReference type="EMBL" id="KAF5328121.1"/>
    </source>
</evidence>
<accession>A0A8H5F8Y6</accession>
<dbReference type="Proteomes" id="UP000559256">
    <property type="component" value="Unassembled WGS sequence"/>
</dbReference>
<evidence type="ECO:0000313" key="3">
    <source>
        <dbReference type="Proteomes" id="UP000559256"/>
    </source>
</evidence>
<sequence>MAAAADPPWPFYTSTLQPSLWAFPPFQNGDALGPLLFHGPHVTTYIQYLPYPQTTSIQNHTRPIQPNSFHRNSFLEMEISPTSPQGARLMQKRLACEAKVQALEGKYKKEREKAVKEREQAAMAENKANVLEYQLGMLRYEAQLGSERVAELERKVEGLQRQLDDCRRALIYW</sequence>
<comment type="caution">
    <text evidence="2">The sequence shown here is derived from an EMBL/GenBank/DDBJ whole genome shotgun (WGS) entry which is preliminary data.</text>
</comment>
<dbReference type="EMBL" id="JAACJM010000368">
    <property type="protein sequence ID" value="KAF5328121.1"/>
    <property type="molecule type" value="Genomic_DNA"/>
</dbReference>
<dbReference type="AlphaFoldDB" id="A0A8H5F8Y6"/>
<keyword evidence="1" id="KW-0175">Coiled coil</keyword>
<feature type="coiled-coil region" evidence="1">
    <location>
        <begin position="93"/>
        <end position="169"/>
    </location>
</feature>
<evidence type="ECO:0000256" key="1">
    <source>
        <dbReference type="SAM" id="Coils"/>
    </source>
</evidence>
<organism evidence="2 3">
    <name type="scientific">Tetrapyrgos nigripes</name>
    <dbReference type="NCBI Taxonomy" id="182062"/>
    <lineage>
        <taxon>Eukaryota</taxon>
        <taxon>Fungi</taxon>
        <taxon>Dikarya</taxon>
        <taxon>Basidiomycota</taxon>
        <taxon>Agaricomycotina</taxon>
        <taxon>Agaricomycetes</taxon>
        <taxon>Agaricomycetidae</taxon>
        <taxon>Agaricales</taxon>
        <taxon>Marasmiineae</taxon>
        <taxon>Marasmiaceae</taxon>
        <taxon>Tetrapyrgos</taxon>
    </lineage>
</organism>
<name>A0A8H5F8Y6_9AGAR</name>
<reference evidence="2 3" key="1">
    <citation type="journal article" date="2020" name="ISME J.">
        <title>Uncovering the hidden diversity of litter-decomposition mechanisms in mushroom-forming fungi.</title>
        <authorList>
            <person name="Floudas D."/>
            <person name="Bentzer J."/>
            <person name="Ahren D."/>
            <person name="Johansson T."/>
            <person name="Persson P."/>
            <person name="Tunlid A."/>
        </authorList>
    </citation>
    <scope>NUCLEOTIDE SEQUENCE [LARGE SCALE GENOMIC DNA]</scope>
    <source>
        <strain evidence="2 3">CBS 291.85</strain>
    </source>
</reference>
<keyword evidence="3" id="KW-1185">Reference proteome</keyword>